<organism evidence="1 2">
    <name type="scientific">Aspergillus pseudonomiae</name>
    <dbReference type="NCBI Taxonomy" id="1506151"/>
    <lineage>
        <taxon>Eukaryota</taxon>
        <taxon>Fungi</taxon>
        <taxon>Dikarya</taxon>
        <taxon>Ascomycota</taxon>
        <taxon>Pezizomycotina</taxon>
        <taxon>Eurotiomycetes</taxon>
        <taxon>Eurotiomycetidae</taxon>
        <taxon>Eurotiales</taxon>
        <taxon>Aspergillaceae</taxon>
        <taxon>Aspergillus</taxon>
        <taxon>Aspergillus subgen. Circumdati</taxon>
    </lineage>
</organism>
<sequence length="281" mass="32455">MDCYFAPSILRPDFTWPRPVRCTISQSTPPALYYLSQWYCSWFDIPFDVNILQLTFGLIMKWTDRTSIEEAIAMQMARATGMPAPRLISCGEHPNAPFNRKISILMTRLPGTPLENSRYQLEVDAEGPWLDELKICVHPMRLWCPPDQSSICSPIGTSIRSPRVPGHVIGPFISERDFYDYLFSPASSHAFESPVEYEQTLIYNGHLSGFLYWETAGWYPEHWEFTTAMRFRQGCWRFQVASWIGGDQYREELELRPPYCLDTGTDIIKAIIGYKVQGKPE</sequence>
<evidence type="ECO:0000313" key="1">
    <source>
        <dbReference type="EMBL" id="KAE8407606.1"/>
    </source>
</evidence>
<dbReference type="Proteomes" id="UP000325579">
    <property type="component" value="Unassembled WGS sequence"/>
</dbReference>
<reference evidence="1 2" key="1">
    <citation type="submission" date="2019-04" db="EMBL/GenBank/DDBJ databases">
        <authorList>
            <consortium name="DOE Joint Genome Institute"/>
            <person name="Mondo S."/>
            <person name="Kjaerbolling I."/>
            <person name="Vesth T."/>
            <person name="Frisvad J.C."/>
            <person name="Nybo J.L."/>
            <person name="Theobald S."/>
            <person name="Kildgaard S."/>
            <person name="Isbrandt T."/>
            <person name="Kuo A."/>
            <person name="Sato A."/>
            <person name="Lyhne E.K."/>
            <person name="Kogle M.E."/>
            <person name="Wiebenga A."/>
            <person name="Kun R.S."/>
            <person name="Lubbers R.J."/>
            <person name="Makela M.R."/>
            <person name="Barry K."/>
            <person name="Chovatia M."/>
            <person name="Clum A."/>
            <person name="Daum C."/>
            <person name="Haridas S."/>
            <person name="He G."/>
            <person name="LaButti K."/>
            <person name="Lipzen A."/>
            <person name="Riley R."/>
            <person name="Salamov A."/>
            <person name="Simmons B.A."/>
            <person name="Magnuson J.K."/>
            <person name="Henrissat B."/>
            <person name="Mortensen U.H."/>
            <person name="Larsen T.O."/>
            <person name="Devries R.P."/>
            <person name="Grigoriev I.V."/>
            <person name="Machida M."/>
            <person name="Baker S.E."/>
            <person name="Andersen M.R."/>
            <person name="Cantor M.N."/>
            <person name="Hua S.X."/>
        </authorList>
    </citation>
    <scope>NUCLEOTIDE SEQUENCE [LARGE SCALE GENOMIC DNA]</scope>
    <source>
        <strain evidence="1 2">CBS 119388</strain>
    </source>
</reference>
<dbReference type="AlphaFoldDB" id="A0A5N7DMD5"/>
<proteinExistence type="predicted"/>
<dbReference type="GO" id="GO:0016740">
    <property type="term" value="F:transferase activity"/>
    <property type="evidence" value="ECO:0007669"/>
    <property type="project" value="UniProtKB-KW"/>
</dbReference>
<name>A0A5N7DMD5_9EURO</name>
<accession>A0A5N7DMD5</accession>
<dbReference type="EMBL" id="ML736747">
    <property type="protein sequence ID" value="KAE8407606.1"/>
    <property type="molecule type" value="Genomic_DNA"/>
</dbReference>
<dbReference type="RefSeq" id="XP_031944925.1">
    <property type="nucleotide sequence ID" value="XM_032088691.1"/>
</dbReference>
<dbReference type="OrthoDB" id="2906425at2759"/>
<evidence type="ECO:0000313" key="2">
    <source>
        <dbReference type="Proteomes" id="UP000325579"/>
    </source>
</evidence>
<keyword evidence="2" id="KW-1185">Reference proteome</keyword>
<dbReference type="GeneID" id="43673382"/>
<keyword evidence="1" id="KW-0808">Transferase</keyword>
<gene>
    <name evidence="1" type="ORF">BDV37DRAFT_290326</name>
</gene>
<protein>
    <submittedName>
        <fullName evidence="1">Phosphotransferase family protein</fullName>
    </submittedName>
</protein>